<organism evidence="1 2">
    <name type="scientific">Candidatus Enterovibrio altilux</name>
    <dbReference type="NCBI Taxonomy" id="1927128"/>
    <lineage>
        <taxon>Bacteria</taxon>
        <taxon>Pseudomonadati</taxon>
        <taxon>Pseudomonadota</taxon>
        <taxon>Gammaproteobacteria</taxon>
        <taxon>Vibrionales</taxon>
        <taxon>Vibrionaceae</taxon>
        <taxon>Enterovibrio</taxon>
    </lineage>
</organism>
<dbReference type="OrthoDB" id="6382212at2"/>
<protein>
    <submittedName>
        <fullName evidence="1">Mobile element protein</fullName>
    </submittedName>
</protein>
<evidence type="ECO:0000313" key="2">
    <source>
        <dbReference type="Proteomes" id="UP000218160"/>
    </source>
</evidence>
<dbReference type="EMBL" id="CP020660">
    <property type="protein sequence ID" value="ATF08607.1"/>
    <property type="molecule type" value="Genomic_DNA"/>
</dbReference>
<gene>
    <name evidence="1" type="ORF">BTN50_0063</name>
</gene>
<reference evidence="2" key="1">
    <citation type="submission" date="2017-04" db="EMBL/GenBank/DDBJ databases">
        <title>Genome evolution of the luminous symbionts of deep sea anglerfish.</title>
        <authorList>
            <person name="Hendry T.A."/>
        </authorList>
    </citation>
    <scope>NUCLEOTIDE SEQUENCE [LARGE SCALE GENOMIC DNA]</scope>
</reference>
<dbReference type="Proteomes" id="UP000218160">
    <property type="component" value="Chromosome 1"/>
</dbReference>
<dbReference type="KEGG" id="elux:BTN50_0063"/>
<name>A0A291B6I4_9GAMM</name>
<accession>A0A291B6I4</accession>
<proteinExistence type="predicted"/>
<keyword evidence="2" id="KW-1185">Reference proteome</keyword>
<evidence type="ECO:0000313" key="1">
    <source>
        <dbReference type="EMBL" id="ATF08607.1"/>
    </source>
</evidence>
<sequence>MGSLTFWIDDEAIQLWNQTKRGNYGRLRLFSNLTITTAS</sequence>
<dbReference type="AlphaFoldDB" id="A0A291B6I4"/>